<reference evidence="9 10" key="1">
    <citation type="submission" date="2021-03" db="EMBL/GenBank/DDBJ databases">
        <title>Genomic Encyclopedia of Type Strains, Phase IV (KMG-IV): sequencing the most valuable type-strain genomes for metagenomic binning, comparative biology and taxonomic classification.</title>
        <authorList>
            <person name="Goeker M."/>
        </authorList>
    </citation>
    <scope>NUCLEOTIDE SEQUENCE [LARGE SCALE GENOMIC DNA]</scope>
    <source>
        <strain evidence="9 10">DSM 25790</strain>
    </source>
</reference>
<sequence length="302" mass="34033">MYPYIFMIFVVLFYAGNILVGKAMNDLPPLTIAFFRLLIAFIIMIPFGIREAWTYRSTFLTYKKPFLLMTLTGITLFNTFIYGALSFTTATKVSVLESSIPVATVILSVILLKDKLYFVHWIGILLSFFGSLWVIMNGQVFHLTSIDWNVGDGIMIGAVIAWAIYSIMVKKYMHLFPHYGVLLMMTGISVIILLPVVLLEWFVAGLPFLTIAKIMGLVYLGVFPSFIALLFYNRAVDLLSPSRASVFLNFLPIVTMTGAFLWLDEEITIMHLIGTLAVIIGVLLTTQVKVQKNKIDRQIENG</sequence>
<name>A0ABS4S5R1_9BACI</name>
<keyword evidence="10" id="KW-1185">Reference proteome</keyword>
<dbReference type="InterPro" id="IPR050638">
    <property type="entry name" value="AA-Vitamin_Transporters"/>
</dbReference>
<evidence type="ECO:0000256" key="5">
    <source>
        <dbReference type="ARBA" id="ARBA00022989"/>
    </source>
</evidence>
<dbReference type="RefSeq" id="WP_226981217.1">
    <property type="nucleotide sequence ID" value="NZ_JAGIKX010000003.1"/>
</dbReference>
<dbReference type="PANTHER" id="PTHR32322">
    <property type="entry name" value="INNER MEMBRANE TRANSPORTER"/>
    <property type="match status" value="1"/>
</dbReference>
<evidence type="ECO:0000256" key="1">
    <source>
        <dbReference type="ARBA" id="ARBA00004651"/>
    </source>
</evidence>
<comment type="subcellular location">
    <subcellularLocation>
        <location evidence="1">Cell membrane</location>
        <topology evidence="1">Multi-pass membrane protein</topology>
    </subcellularLocation>
</comment>
<feature type="transmembrane region" description="Helical" evidence="7">
    <location>
        <begin position="30"/>
        <end position="53"/>
    </location>
</feature>
<feature type="transmembrane region" description="Helical" evidence="7">
    <location>
        <begin position="148"/>
        <end position="169"/>
    </location>
</feature>
<gene>
    <name evidence="9" type="ORF">J2Z81_000774</name>
</gene>
<feature type="transmembrane region" description="Helical" evidence="7">
    <location>
        <begin position="118"/>
        <end position="136"/>
    </location>
</feature>
<dbReference type="Proteomes" id="UP001519294">
    <property type="component" value="Unassembled WGS sequence"/>
</dbReference>
<dbReference type="InterPro" id="IPR037185">
    <property type="entry name" value="EmrE-like"/>
</dbReference>
<evidence type="ECO:0000256" key="4">
    <source>
        <dbReference type="ARBA" id="ARBA00022692"/>
    </source>
</evidence>
<evidence type="ECO:0000259" key="8">
    <source>
        <dbReference type="Pfam" id="PF00892"/>
    </source>
</evidence>
<dbReference type="EMBL" id="JAGIKX010000003">
    <property type="protein sequence ID" value="MBP2256832.1"/>
    <property type="molecule type" value="Genomic_DNA"/>
</dbReference>
<keyword evidence="4 7" id="KW-0812">Transmembrane</keyword>
<keyword evidence="5 7" id="KW-1133">Transmembrane helix</keyword>
<evidence type="ECO:0000256" key="2">
    <source>
        <dbReference type="ARBA" id="ARBA00007362"/>
    </source>
</evidence>
<comment type="similarity">
    <text evidence="2">Belongs to the EamA transporter family.</text>
</comment>
<keyword evidence="3" id="KW-1003">Cell membrane</keyword>
<feature type="transmembrane region" description="Helical" evidence="7">
    <location>
        <begin position="93"/>
        <end position="111"/>
    </location>
</feature>
<feature type="transmembrane region" description="Helical" evidence="7">
    <location>
        <begin position="65"/>
        <end position="87"/>
    </location>
</feature>
<dbReference type="PANTHER" id="PTHR32322:SF18">
    <property type="entry name" value="S-ADENOSYLMETHIONINE_S-ADENOSYLHOMOCYSTEINE TRANSPORTER"/>
    <property type="match status" value="1"/>
</dbReference>
<organism evidence="9 10">
    <name type="scientific">Virgibacillus alimentarius</name>
    <dbReference type="NCBI Taxonomy" id="698769"/>
    <lineage>
        <taxon>Bacteria</taxon>
        <taxon>Bacillati</taxon>
        <taxon>Bacillota</taxon>
        <taxon>Bacilli</taxon>
        <taxon>Bacillales</taxon>
        <taxon>Bacillaceae</taxon>
        <taxon>Virgibacillus</taxon>
    </lineage>
</organism>
<feature type="transmembrane region" description="Helical" evidence="7">
    <location>
        <begin position="5"/>
        <end position="24"/>
    </location>
</feature>
<evidence type="ECO:0000313" key="9">
    <source>
        <dbReference type="EMBL" id="MBP2256832.1"/>
    </source>
</evidence>
<dbReference type="InterPro" id="IPR000620">
    <property type="entry name" value="EamA_dom"/>
</dbReference>
<feature type="transmembrane region" description="Helical" evidence="7">
    <location>
        <begin position="210"/>
        <end position="232"/>
    </location>
</feature>
<accession>A0ABS4S5R1</accession>
<comment type="caution">
    <text evidence="9">The sequence shown here is derived from an EMBL/GenBank/DDBJ whole genome shotgun (WGS) entry which is preliminary data.</text>
</comment>
<evidence type="ECO:0000256" key="6">
    <source>
        <dbReference type="ARBA" id="ARBA00023136"/>
    </source>
</evidence>
<keyword evidence="6 7" id="KW-0472">Membrane</keyword>
<feature type="transmembrane region" description="Helical" evidence="7">
    <location>
        <begin position="244"/>
        <end position="263"/>
    </location>
</feature>
<evidence type="ECO:0000256" key="3">
    <source>
        <dbReference type="ARBA" id="ARBA00022475"/>
    </source>
</evidence>
<proteinExistence type="inferred from homology"/>
<feature type="domain" description="EamA" evidence="8">
    <location>
        <begin position="151"/>
        <end position="286"/>
    </location>
</feature>
<feature type="transmembrane region" description="Helical" evidence="7">
    <location>
        <begin position="181"/>
        <end position="204"/>
    </location>
</feature>
<dbReference type="Pfam" id="PF00892">
    <property type="entry name" value="EamA"/>
    <property type="match status" value="2"/>
</dbReference>
<feature type="domain" description="EamA" evidence="8">
    <location>
        <begin position="4"/>
        <end position="135"/>
    </location>
</feature>
<feature type="transmembrane region" description="Helical" evidence="7">
    <location>
        <begin position="269"/>
        <end position="288"/>
    </location>
</feature>
<protein>
    <submittedName>
        <fullName evidence="9">Drug/metabolite transporter (DMT)-like permease</fullName>
    </submittedName>
</protein>
<evidence type="ECO:0000256" key="7">
    <source>
        <dbReference type="SAM" id="Phobius"/>
    </source>
</evidence>
<dbReference type="SUPFAM" id="SSF103481">
    <property type="entry name" value="Multidrug resistance efflux transporter EmrE"/>
    <property type="match status" value="2"/>
</dbReference>
<evidence type="ECO:0000313" key="10">
    <source>
        <dbReference type="Proteomes" id="UP001519294"/>
    </source>
</evidence>